<dbReference type="EMBL" id="AFCU01001266">
    <property type="protein sequence ID" value="EHC85159.1"/>
    <property type="molecule type" value="Genomic_DNA"/>
</dbReference>
<proteinExistence type="predicted"/>
<gene>
    <name evidence="1" type="ORF">LTSESEN_3870</name>
</gene>
<accession>G5R337</accession>
<comment type="caution">
    <text evidence="1">The sequence shown here is derived from an EMBL/GenBank/DDBJ whole genome shotgun (WGS) entry which is preliminary data.</text>
</comment>
<dbReference type="Proteomes" id="UP000005065">
    <property type="component" value="Unassembled WGS sequence"/>
</dbReference>
<dbReference type="BioCyc" id="SENT913082:G120J-412-MONOMER"/>
<reference evidence="1 2" key="1">
    <citation type="journal article" date="2011" name="BMC Genomics">
        <title>Genome sequencing reveals diversification of virulence factor content and possible host adaptation in distinct subpopulations of Salmonella enterica.</title>
        <authorList>
            <person name="den Bakker H.C."/>
            <person name="Moreno Switt A.I."/>
            <person name="Govoni G."/>
            <person name="Cummings C.A."/>
            <person name="Ranieri M.L."/>
            <person name="Degoricija L."/>
            <person name="Hoelzer K."/>
            <person name="Rodriguez-Rivera L.D."/>
            <person name="Brown S."/>
            <person name="Bolchacova E."/>
            <person name="Furtado M.R."/>
            <person name="Wiedmann M."/>
        </authorList>
    </citation>
    <scope>NUCLEOTIDE SEQUENCE [LARGE SCALE GENOMIC DNA]</scope>
    <source>
        <strain evidence="1 2">A4-543</strain>
    </source>
</reference>
<dbReference type="AlphaFoldDB" id="G5R337"/>
<evidence type="ECO:0000313" key="1">
    <source>
        <dbReference type="EMBL" id="EHC85159.1"/>
    </source>
</evidence>
<organism evidence="1 2">
    <name type="scientific">Salmonella enterica subsp. enterica serovar Senftenberg str. A4-543</name>
    <dbReference type="NCBI Taxonomy" id="913082"/>
    <lineage>
        <taxon>Bacteria</taxon>
        <taxon>Pseudomonadati</taxon>
        <taxon>Pseudomonadota</taxon>
        <taxon>Gammaproteobacteria</taxon>
        <taxon>Enterobacterales</taxon>
        <taxon>Enterobacteriaceae</taxon>
        <taxon>Salmonella</taxon>
    </lineage>
</organism>
<name>G5R337_SALSE</name>
<evidence type="ECO:0000313" key="2">
    <source>
        <dbReference type="Proteomes" id="UP000005065"/>
    </source>
</evidence>
<sequence>MAGTISDRGYIVITINKKRLMAPYGAPTSMEKAPYGAPTSMDALLWFRAKWCD</sequence>
<protein>
    <submittedName>
        <fullName evidence="1">Uncharacterized protein</fullName>
    </submittedName>
</protein>